<protein>
    <recommendedName>
        <fullName evidence="4">Inovirus Gp2 family protein</fullName>
    </recommendedName>
</protein>
<dbReference type="EMBL" id="NJGV01000011">
    <property type="protein sequence ID" value="OWY33984.1"/>
    <property type="molecule type" value="Genomic_DNA"/>
</dbReference>
<comment type="caution">
    <text evidence="2">The sequence shown here is derived from an EMBL/GenBank/DDBJ whole genome shotgun (WGS) entry which is preliminary data.</text>
</comment>
<evidence type="ECO:0008006" key="4">
    <source>
        <dbReference type="Google" id="ProtNLM"/>
    </source>
</evidence>
<evidence type="ECO:0000313" key="3">
    <source>
        <dbReference type="Proteomes" id="UP000214747"/>
    </source>
</evidence>
<gene>
    <name evidence="2" type="ORF">CEJ45_13375</name>
</gene>
<organism evidence="2 3">
    <name type="scientific">Herbaspirillum aquaticum</name>
    <dbReference type="NCBI Taxonomy" id="568783"/>
    <lineage>
        <taxon>Bacteria</taxon>
        <taxon>Pseudomonadati</taxon>
        <taxon>Pseudomonadota</taxon>
        <taxon>Betaproteobacteria</taxon>
        <taxon>Burkholderiales</taxon>
        <taxon>Oxalobacteraceae</taxon>
        <taxon>Herbaspirillum</taxon>
    </lineage>
</organism>
<accession>A0A225SS25</accession>
<sequence length="415" mass="47418">MSAELHSSGAGENEVDSAAPDLSTILKDDLPTRELVMLFHQKKDTVFLEDGTARITPNKTRLISTLLSFTEMVFKGKELPYRVKINKHGVRSYEEQKMASMIKMMPLFARLMDSDLASAPDVSLVINEYRDHPVAYYRNLGGDASGREFAETANAFILHLKKRAKETKLAYRMNQWSRNADKNVKKLRSYLKWIVGKTARMVWIRLDLHLRKGDPLEAYRLADLEQELIEKREREYLDFMDGVSAHEIDFGVDRVSFFEIAKARTEYLDGIRHHKQLKKGYVGCVWSLEFATIEGYHLHIAFCYDGSVVNGFDHVGLAERLGAAWVKHTEGAGYYFNCNRKKYERPACGIVEYWDSAKLSNLWRALLYLAKKSQLAKVKASPHSKTFSTGQMSLKRSGRPRSKKDGLAEVDLDSS</sequence>
<feature type="compositionally biased region" description="Polar residues" evidence="1">
    <location>
        <begin position="383"/>
        <end position="394"/>
    </location>
</feature>
<name>A0A225SS25_9BURK</name>
<reference evidence="2 3" key="1">
    <citation type="journal article" date="2010" name="Int. J. Syst. Evol. Microbiol.">
        <title>Reclassification of Herbaspirillum putei as a later heterotypic synonym of Herbaspirillum huttiense, with the description of H. huttiense subsp. huttiense subsp. nov. and H. huttiense subsp. putei subsp. nov., comb. nov., and description of Herbaspirillum aquaticum sp. nov.</title>
        <authorList>
            <person name="Dobritsa A.P."/>
            <person name="Reddy M.C."/>
            <person name="Samadpour M."/>
        </authorList>
    </citation>
    <scope>NUCLEOTIDE SEQUENCE [LARGE SCALE GENOMIC DNA]</scope>
    <source>
        <strain evidence="2 3">IEH 4430</strain>
    </source>
</reference>
<feature type="region of interest" description="Disordered" evidence="1">
    <location>
        <begin position="381"/>
        <end position="415"/>
    </location>
</feature>
<dbReference type="Proteomes" id="UP000214747">
    <property type="component" value="Unassembled WGS sequence"/>
</dbReference>
<dbReference type="RefSeq" id="WP_088755591.1">
    <property type="nucleotide sequence ID" value="NZ_NJGV01000011.1"/>
</dbReference>
<evidence type="ECO:0000313" key="2">
    <source>
        <dbReference type="EMBL" id="OWY33984.1"/>
    </source>
</evidence>
<evidence type="ECO:0000256" key="1">
    <source>
        <dbReference type="SAM" id="MobiDB-lite"/>
    </source>
</evidence>
<proteinExistence type="predicted"/>
<keyword evidence="3" id="KW-1185">Reference proteome</keyword>
<dbReference type="AlphaFoldDB" id="A0A225SS25"/>